<accession>A0A6A6KNZ7</accession>
<sequence>MRAQDASIALRLPEFIIAPEMLALSIGSILTMPPKVVGGRGHGVNRGRNVHRVRLADVGQPHRDPIAEPPPPPPEKGKTDSWFDGIRHRIGAYLTWDRYLIEFNQEYLIESYRKGKQDAFFRLFQGSLSVREYVDRFEDLYGFVSESYLLKKLNVIALNFEKVRQEEKEYEQKMSRKHGRTSSQGFEERLAKRGGSSSQSKTDYGSGRGSYMSTGQRFDQGCFECGAPRHFRGITLYLTKDSGSGYGSVTHQNPQIGIAPAQGKPTTRPSESKATSSAQSKPTTQLGRPRTQARVFAMT</sequence>
<proteinExistence type="predicted"/>
<comment type="caution">
    <text evidence="3">The sequence shown here is derived from an EMBL/GenBank/DDBJ whole genome shotgun (WGS) entry which is preliminary data.</text>
</comment>
<feature type="region of interest" description="Disordered" evidence="1">
    <location>
        <begin position="170"/>
        <end position="211"/>
    </location>
</feature>
<keyword evidence="4" id="KW-1185">Reference proteome</keyword>
<gene>
    <name evidence="3" type="ORF">GH714_004196</name>
</gene>
<evidence type="ECO:0000259" key="2">
    <source>
        <dbReference type="Pfam" id="PF03732"/>
    </source>
</evidence>
<organism evidence="3 4">
    <name type="scientific">Hevea brasiliensis</name>
    <name type="common">Para rubber tree</name>
    <name type="synonym">Siphonia brasiliensis</name>
    <dbReference type="NCBI Taxonomy" id="3981"/>
    <lineage>
        <taxon>Eukaryota</taxon>
        <taxon>Viridiplantae</taxon>
        <taxon>Streptophyta</taxon>
        <taxon>Embryophyta</taxon>
        <taxon>Tracheophyta</taxon>
        <taxon>Spermatophyta</taxon>
        <taxon>Magnoliopsida</taxon>
        <taxon>eudicotyledons</taxon>
        <taxon>Gunneridae</taxon>
        <taxon>Pentapetalae</taxon>
        <taxon>rosids</taxon>
        <taxon>fabids</taxon>
        <taxon>Malpighiales</taxon>
        <taxon>Euphorbiaceae</taxon>
        <taxon>Crotonoideae</taxon>
        <taxon>Micrandreae</taxon>
        <taxon>Hevea</taxon>
    </lineage>
</organism>
<dbReference type="Pfam" id="PF03732">
    <property type="entry name" value="Retrotrans_gag"/>
    <property type="match status" value="1"/>
</dbReference>
<evidence type="ECO:0000313" key="3">
    <source>
        <dbReference type="EMBL" id="KAF2290224.1"/>
    </source>
</evidence>
<feature type="compositionally biased region" description="Polar residues" evidence="1">
    <location>
        <begin position="264"/>
        <end position="286"/>
    </location>
</feature>
<dbReference type="EMBL" id="JAAGAX010000015">
    <property type="protein sequence ID" value="KAF2290224.1"/>
    <property type="molecule type" value="Genomic_DNA"/>
</dbReference>
<dbReference type="Proteomes" id="UP000467840">
    <property type="component" value="Chromosome 2"/>
</dbReference>
<evidence type="ECO:0000313" key="4">
    <source>
        <dbReference type="Proteomes" id="UP000467840"/>
    </source>
</evidence>
<protein>
    <recommendedName>
        <fullName evidence="2">Retrotransposon gag domain-containing protein</fullName>
    </recommendedName>
</protein>
<name>A0A6A6KNZ7_HEVBR</name>
<evidence type="ECO:0000256" key="1">
    <source>
        <dbReference type="SAM" id="MobiDB-lite"/>
    </source>
</evidence>
<feature type="domain" description="Retrotransposon gag" evidence="2">
    <location>
        <begin position="77"/>
        <end position="145"/>
    </location>
</feature>
<dbReference type="InterPro" id="IPR005162">
    <property type="entry name" value="Retrotrans_gag_dom"/>
</dbReference>
<feature type="region of interest" description="Disordered" evidence="1">
    <location>
        <begin position="59"/>
        <end position="81"/>
    </location>
</feature>
<feature type="region of interest" description="Disordered" evidence="1">
    <location>
        <begin position="247"/>
        <end position="299"/>
    </location>
</feature>
<reference evidence="3 4" key="1">
    <citation type="journal article" date="2020" name="Mol. Plant">
        <title>The Chromosome-Based Rubber Tree Genome Provides New Insights into Spurge Genome Evolution and Rubber Biosynthesis.</title>
        <authorList>
            <person name="Liu J."/>
            <person name="Shi C."/>
            <person name="Shi C.C."/>
            <person name="Li W."/>
            <person name="Zhang Q.J."/>
            <person name="Zhang Y."/>
            <person name="Li K."/>
            <person name="Lu H.F."/>
            <person name="Shi C."/>
            <person name="Zhu S.T."/>
            <person name="Xiao Z.Y."/>
            <person name="Nan H."/>
            <person name="Yue Y."/>
            <person name="Zhu X.G."/>
            <person name="Wu Y."/>
            <person name="Hong X.N."/>
            <person name="Fan G.Y."/>
            <person name="Tong Y."/>
            <person name="Zhang D."/>
            <person name="Mao C.L."/>
            <person name="Liu Y.L."/>
            <person name="Hao S.J."/>
            <person name="Liu W.Q."/>
            <person name="Lv M.Q."/>
            <person name="Zhang H.B."/>
            <person name="Liu Y."/>
            <person name="Hu-Tang G.R."/>
            <person name="Wang J.P."/>
            <person name="Wang J.H."/>
            <person name="Sun Y.H."/>
            <person name="Ni S.B."/>
            <person name="Chen W.B."/>
            <person name="Zhang X.C."/>
            <person name="Jiao Y.N."/>
            <person name="Eichler E.E."/>
            <person name="Li G.H."/>
            <person name="Liu X."/>
            <person name="Gao L.Z."/>
        </authorList>
    </citation>
    <scope>NUCLEOTIDE SEQUENCE [LARGE SCALE GENOMIC DNA]</scope>
    <source>
        <strain evidence="4">cv. GT1</strain>
        <tissue evidence="3">Leaf</tissue>
    </source>
</reference>
<dbReference type="AlphaFoldDB" id="A0A6A6KNZ7"/>